<reference evidence="1 2" key="1">
    <citation type="submission" date="2018-10" db="EMBL/GenBank/DDBJ databases">
        <title>A high-quality apple genome assembly.</title>
        <authorList>
            <person name="Hu J."/>
        </authorList>
    </citation>
    <scope>NUCLEOTIDE SEQUENCE [LARGE SCALE GENOMIC DNA]</scope>
    <source>
        <strain evidence="2">cv. HFTH1</strain>
        <tissue evidence="1">Young leaf</tissue>
    </source>
</reference>
<protein>
    <submittedName>
        <fullName evidence="1">Uncharacterized protein</fullName>
    </submittedName>
</protein>
<proteinExistence type="predicted"/>
<comment type="caution">
    <text evidence="1">The sequence shown here is derived from an EMBL/GenBank/DDBJ whole genome shotgun (WGS) entry which is preliminary data.</text>
</comment>
<accession>A0A498JC68</accession>
<gene>
    <name evidence="1" type="ORF">DVH24_013666</name>
</gene>
<name>A0A498JC68_MALDO</name>
<keyword evidence="2" id="KW-1185">Reference proteome</keyword>
<dbReference type="EMBL" id="RDQH01000333">
    <property type="protein sequence ID" value="RXH93090.1"/>
    <property type="molecule type" value="Genomic_DNA"/>
</dbReference>
<dbReference type="AlphaFoldDB" id="A0A498JC68"/>
<dbReference type="Proteomes" id="UP000290289">
    <property type="component" value="Chromosome 7"/>
</dbReference>
<evidence type="ECO:0000313" key="1">
    <source>
        <dbReference type="EMBL" id="RXH93090.1"/>
    </source>
</evidence>
<evidence type="ECO:0000313" key="2">
    <source>
        <dbReference type="Proteomes" id="UP000290289"/>
    </source>
</evidence>
<organism evidence="1 2">
    <name type="scientific">Malus domestica</name>
    <name type="common">Apple</name>
    <name type="synonym">Pyrus malus</name>
    <dbReference type="NCBI Taxonomy" id="3750"/>
    <lineage>
        <taxon>Eukaryota</taxon>
        <taxon>Viridiplantae</taxon>
        <taxon>Streptophyta</taxon>
        <taxon>Embryophyta</taxon>
        <taxon>Tracheophyta</taxon>
        <taxon>Spermatophyta</taxon>
        <taxon>Magnoliopsida</taxon>
        <taxon>eudicotyledons</taxon>
        <taxon>Gunneridae</taxon>
        <taxon>Pentapetalae</taxon>
        <taxon>rosids</taxon>
        <taxon>fabids</taxon>
        <taxon>Rosales</taxon>
        <taxon>Rosaceae</taxon>
        <taxon>Amygdaloideae</taxon>
        <taxon>Maleae</taxon>
        <taxon>Malus</taxon>
    </lineage>
</organism>
<sequence length="108" mass="12244">MSTAVISQPQPFLTSAEQDSVYTVLSFVNLDIPWRSLFPDDLCLSAPHGVVCNFFYEIPLSFSKMKLAWAFRIGFRDMSRLFAKSTTDITSLEEVCRRVNAKEGNGWV</sequence>